<dbReference type="EMBL" id="JACHJD010000033">
    <property type="protein sequence ID" value="MBB5109637.1"/>
    <property type="molecule type" value="Genomic_DNA"/>
</dbReference>
<proteinExistence type="predicted"/>
<keyword evidence="2" id="KW-1185">Reference proteome</keyword>
<protein>
    <submittedName>
        <fullName evidence="1">Uncharacterized protein</fullName>
    </submittedName>
</protein>
<reference evidence="1 2" key="1">
    <citation type="submission" date="2020-08" db="EMBL/GenBank/DDBJ databases">
        <title>Genomic Encyclopedia of Type Strains, Phase III (KMG-III): the genomes of soil and plant-associated and newly described type strains.</title>
        <authorList>
            <person name="Whitman W."/>
        </authorList>
    </citation>
    <scope>NUCLEOTIDE SEQUENCE [LARGE SCALE GENOMIC DNA]</scope>
    <source>
        <strain evidence="1 2">CECT 3146</strain>
    </source>
</reference>
<evidence type="ECO:0000313" key="2">
    <source>
        <dbReference type="Proteomes" id="UP000549009"/>
    </source>
</evidence>
<comment type="caution">
    <text evidence="1">The sequence shown here is derived from an EMBL/GenBank/DDBJ whole genome shotgun (WGS) entry which is preliminary data.</text>
</comment>
<name>A0A7W8B475_STRST</name>
<dbReference type="Proteomes" id="UP000549009">
    <property type="component" value="Unassembled WGS sequence"/>
</dbReference>
<dbReference type="RefSeq" id="WP_184926587.1">
    <property type="nucleotide sequence ID" value="NZ_BMSQ01000040.1"/>
</dbReference>
<sequence length="77" mass="8305">MGGPGSVVHTLAPAEDVFGDATARAEPVYEVVRFFYDEAKFRTPGPAAEREELAKVGDAARDYADRMFALRSSPDGV</sequence>
<dbReference type="AlphaFoldDB" id="A0A7W8B475"/>
<organism evidence="1 2">
    <name type="scientific">Streptomyces spectabilis</name>
    <dbReference type="NCBI Taxonomy" id="68270"/>
    <lineage>
        <taxon>Bacteria</taxon>
        <taxon>Bacillati</taxon>
        <taxon>Actinomycetota</taxon>
        <taxon>Actinomycetes</taxon>
        <taxon>Kitasatosporales</taxon>
        <taxon>Streptomycetaceae</taxon>
        <taxon>Streptomyces</taxon>
    </lineage>
</organism>
<evidence type="ECO:0000313" key="1">
    <source>
        <dbReference type="EMBL" id="MBB5109637.1"/>
    </source>
</evidence>
<gene>
    <name evidence="1" type="ORF">FHS40_008767</name>
</gene>
<accession>A0A7W8B475</accession>